<evidence type="ECO:0000313" key="8">
    <source>
        <dbReference type="Proteomes" id="UP000516173"/>
    </source>
</evidence>
<reference evidence="7 8" key="1">
    <citation type="submission" date="2020-08" db="EMBL/GenBank/DDBJ databases">
        <title>Genome Sequencing of Nocardia wallacei strain FMUON74 and assembly.</title>
        <authorList>
            <person name="Toyokawa M."/>
            <person name="Uesaka K."/>
        </authorList>
    </citation>
    <scope>NUCLEOTIDE SEQUENCE [LARGE SCALE GENOMIC DNA]</scope>
    <source>
        <strain evidence="7 8">FMUON74</strain>
    </source>
</reference>
<accession>A0A7G1KEG0</accession>
<evidence type="ECO:0000256" key="5">
    <source>
        <dbReference type="ARBA" id="ARBA00023136"/>
    </source>
</evidence>
<keyword evidence="8" id="KW-1185">Reference proteome</keyword>
<feature type="transmembrane region" description="Helical" evidence="6">
    <location>
        <begin position="12"/>
        <end position="31"/>
    </location>
</feature>
<gene>
    <name evidence="7" type="ORF">NWFMUON74_07480</name>
</gene>
<proteinExistence type="predicted"/>
<feature type="transmembrane region" description="Helical" evidence="6">
    <location>
        <begin position="37"/>
        <end position="55"/>
    </location>
</feature>
<evidence type="ECO:0000313" key="7">
    <source>
        <dbReference type="EMBL" id="BCK52976.1"/>
    </source>
</evidence>
<protein>
    <recommendedName>
        <fullName evidence="9">Prokaryotic cytochrome C oxidase subunit IV family protein</fullName>
    </recommendedName>
</protein>
<evidence type="ECO:0000256" key="3">
    <source>
        <dbReference type="ARBA" id="ARBA00022692"/>
    </source>
</evidence>
<dbReference type="GeneID" id="80345369"/>
<organism evidence="7 8">
    <name type="scientific">Nocardia wallacei</name>
    <dbReference type="NCBI Taxonomy" id="480035"/>
    <lineage>
        <taxon>Bacteria</taxon>
        <taxon>Bacillati</taxon>
        <taxon>Actinomycetota</taxon>
        <taxon>Actinomycetes</taxon>
        <taxon>Mycobacteriales</taxon>
        <taxon>Nocardiaceae</taxon>
        <taxon>Nocardia</taxon>
    </lineage>
</organism>
<keyword evidence="3 6" id="KW-0812">Transmembrane</keyword>
<dbReference type="RefSeq" id="WP_187686599.1">
    <property type="nucleotide sequence ID" value="NZ_AP023396.1"/>
</dbReference>
<dbReference type="KEGG" id="nwl:NWFMUON74_07480"/>
<evidence type="ECO:0000256" key="4">
    <source>
        <dbReference type="ARBA" id="ARBA00022989"/>
    </source>
</evidence>
<keyword evidence="5 6" id="KW-0472">Membrane</keyword>
<evidence type="ECO:0000256" key="2">
    <source>
        <dbReference type="ARBA" id="ARBA00022475"/>
    </source>
</evidence>
<evidence type="ECO:0008006" key="9">
    <source>
        <dbReference type="Google" id="ProtNLM"/>
    </source>
</evidence>
<comment type="subcellular location">
    <subcellularLocation>
        <location evidence="1">Cell membrane</location>
        <topology evidence="1">Multi-pass membrane protein</topology>
    </subcellularLocation>
</comment>
<dbReference type="EMBL" id="AP023396">
    <property type="protein sequence ID" value="BCK52976.1"/>
    <property type="molecule type" value="Genomic_DNA"/>
</dbReference>
<name>A0A7G1KEG0_9NOCA</name>
<dbReference type="AlphaFoldDB" id="A0A7G1KEG0"/>
<dbReference type="InterPro" id="IPR005171">
    <property type="entry name" value="Cyt_c_oxidase_su4_prok"/>
</dbReference>
<dbReference type="Pfam" id="PF03626">
    <property type="entry name" value="COX4_pro"/>
    <property type="match status" value="1"/>
</dbReference>
<evidence type="ECO:0000256" key="6">
    <source>
        <dbReference type="SAM" id="Phobius"/>
    </source>
</evidence>
<dbReference type="GO" id="GO:0005886">
    <property type="term" value="C:plasma membrane"/>
    <property type="evidence" value="ECO:0007669"/>
    <property type="project" value="UniProtKB-SubCell"/>
</dbReference>
<keyword evidence="4 6" id="KW-1133">Transmembrane helix</keyword>
<evidence type="ECO:0000256" key="1">
    <source>
        <dbReference type="ARBA" id="ARBA00004651"/>
    </source>
</evidence>
<dbReference type="Proteomes" id="UP000516173">
    <property type="component" value="Chromosome"/>
</dbReference>
<keyword evidence="2" id="KW-1003">Cell membrane</keyword>
<sequence length="95" mass="10216">MVDTRTSTAARAITAVWIVLVVGTAGTWWLAPGHTSAAATGSVTVTVAVLALAVIKSRLIIRYFMEVRSAPAWLRRTTDVWLAVLFAAVLVCYLV</sequence>
<feature type="transmembrane region" description="Helical" evidence="6">
    <location>
        <begin position="76"/>
        <end position="94"/>
    </location>
</feature>